<evidence type="ECO:0000256" key="5">
    <source>
        <dbReference type="ARBA" id="ARBA00022892"/>
    </source>
</evidence>
<keyword evidence="5" id="KW-0931">ER-Golgi transport</keyword>
<dbReference type="AlphaFoldDB" id="A0AB34KPA8"/>
<comment type="similarity">
    <text evidence="8">Belongs to the GYP5 family.</text>
</comment>
<proteinExistence type="inferred from homology"/>
<feature type="compositionally biased region" description="Low complexity" evidence="11">
    <location>
        <begin position="1"/>
        <end position="16"/>
    </location>
</feature>
<keyword evidence="7 10" id="KW-0175">Coiled coil</keyword>
<dbReference type="GeneID" id="96007446"/>
<evidence type="ECO:0000313" key="13">
    <source>
        <dbReference type="EMBL" id="KAL1585562.1"/>
    </source>
</evidence>
<dbReference type="RefSeq" id="XP_069228668.1">
    <property type="nucleotide sequence ID" value="XM_069374608.1"/>
</dbReference>
<dbReference type="GO" id="GO:0005096">
    <property type="term" value="F:GTPase activator activity"/>
    <property type="evidence" value="ECO:0007669"/>
    <property type="project" value="UniProtKB-KW"/>
</dbReference>
<evidence type="ECO:0000256" key="10">
    <source>
        <dbReference type="SAM" id="Coils"/>
    </source>
</evidence>
<keyword evidence="4" id="KW-0963">Cytoplasm</keyword>
<sequence>MARPARLPAAAQQATTPDPESKTLQHLHLSSPSPSPSPLSPGLSDSSSVSAQSSPEPSITLSPPPVEQRNHAPGIPDRRKSVRPTSRSQSRARTRDNRKSKASPISDSMANMSNVMKLRDDDEDETPGEKSDSFEDAVDTPALTAANNSSDANGHVEGNTEATGLGIQGASSPRSSDDGTKKENDVPQNTATTEEHAKDQQKDSLQTSNNPPLEVEPPTPTAPMATPGEEAPGAFPSDPSSPSKPRPSQRNSMTAPPRTLHGRQRSVSPRFPVNPSANGQSQAARETPSGRSSPVKEMFPDVNGSAPTSPRKNSSGNMSPPPQPENLARKASSGFGALFGRMGSIRKGRSPNAPGADGRERRGTGSSMTSVNGNLSSIADGPEDDSFAKPSLKDRFATLRAQEEHHQDVFEDGDAEGTPKPADAPTSPTKEYPDNRTRRASSINKSPPVDRKLPPGTASGMTAGPAAESSPVNWDLWQSLVYEGPSAVQRTCGSEIAKAIANGIPPAIRGVVWQVLADSKSEDLESLYKTLKARGTDAEQRPPLSRGNSSYIGQGIPEKEKGSATSSRSSVHSDVSTTPATSNLTSPPQSVDGATSELKTKLLAEKQKRDSATLAKLEKAIKRDLGARTSFSKYAQSAGLQDGLFGLCKSYALFDEAVGYAQGINFVAMPLLFNMSEEEAFTLLVRLMHKYNLRSLFEPEMPGLHLHLYKFERLLEDLEPALYVHLKRRHVGPELYATQWFLTLFAYRFPLQLVLRVYDLLFSEGLTAILKFGIVLMQRNKTALLEMKDMAQITTFLKEKIFDVYIDKSPSASSLLDSGFFGSVSGGADKELYRADEMVRDATAIIVTDETLAEYTAEWEESQRLSKEHEQELETLRSSHTHLTSYVRTLEERAQQHDVEHVNMASDMVRLKMDNDTLADDNEGLKVQVGELQKMVDKQPEEVEAKLKAEMDRIMQRNIEVQNENRALKEEMDEMERELVNAKMMHAETLSDHDSLKQRLASVQAMLNTPQ</sequence>
<evidence type="ECO:0000256" key="9">
    <source>
        <dbReference type="ARBA" id="ARBA00072088"/>
    </source>
</evidence>
<feature type="compositionally biased region" description="Polar residues" evidence="11">
    <location>
        <begin position="103"/>
        <end position="114"/>
    </location>
</feature>
<dbReference type="FunFam" id="1.10.472.80:FF:000044">
    <property type="entry name" value="GTPase-activating protein GYP5"/>
    <property type="match status" value="1"/>
</dbReference>
<comment type="subcellular location">
    <subcellularLocation>
        <location evidence="1">Cytoplasm</location>
    </subcellularLocation>
</comment>
<feature type="compositionally biased region" description="Polar residues" evidence="11">
    <location>
        <begin position="305"/>
        <end position="318"/>
    </location>
</feature>
<dbReference type="Proteomes" id="UP000803884">
    <property type="component" value="Unassembled WGS sequence"/>
</dbReference>
<dbReference type="InterPro" id="IPR050302">
    <property type="entry name" value="Rab_GAP_TBC_domain"/>
</dbReference>
<gene>
    <name evidence="13" type="ORF">WHR41_06003</name>
</gene>
<dbReference type="Pfam" id="PF23436">
    <property type="entry name" value="RabGap-TBC_2"/>
    <property type="match status" value="1"/>
</dbReference>
<organism evidence="13 14">
    <name type="scientific">Cladosporium halotolerans</name>
    <dbReference type="NCBI Taxonomy" id="1052096"/>
    <lineage>
        <taxon>Eukaryota</taxon>
        <taxon>Fungi</taxon>
        <taxon>Dikarya</taxon>
        <taxon>Ascomycota</taxon>
        <taxon>Pezizomycotina</taxon>
        <taxon>Dothideomycetes</taxon>
        <taxon>Dothideomycetidae</taxon>
        <taxon>Cladosporiales</taxon>
        <taxon>Cladosporiaceae</taxon>
        <taxon>Cladosporium</taxon>
    </lineage>
</organism>
<evidence type="ECO:0000256" key="11">
    <source>
        <dbReference type="SAM" id="MobiDB-lite"/>
    </source>
</evidence>
<protein>
    <recommendedName>
        <fullName evidence="9">GTPase-activating protein GYP5</fullName>
    </recommendedName>
</protein>
<evidence type="ECO:0000256" key="8">
    <source>
        <dbReference type="ARBA" id="ARBA00061661"/>
    </source>
</evidence>
<feature type="compositionally biased region" description="Polar residues" evidence="11">
    <location>
        <begin position="364"/>
        <end position="377"/>
    </location>
</feature>
<dbReference type="GO" id="GO:0016192">
    <property type="term" value="P:vesicle-mediated transport"/>
    <property type="evidence" value="ECO:0007669"/>
    <property type="project" value="UniProtKB-KW"/>
</dbReference>
<dbReference type="PANTHER" id="PTHR47219">
    <property type="entry name" value="RAB GTPASE-ACTIVATING PROTEIN 1-LIKE"/>
    <property type="match status" value="1"/>
</dbReference>
<feature type="compositionally biased region" description="Polar residues" evidence="11">
    <location>
        <begin position="579"/>
        <end position="593"/>
    </location>
</feature>
<evidence type="ECO:0000256" key="7">
    <source>
        <dbReference type="ARBA" id="ARBA00023054"/>
    </source>
</evidence>
<dbReference type="Gene3D" id="1.10.8.270">
    <property type="entry name" value="putative rabgap domain of human tbc1 domain family member 14 like domains"/>
    <property type="match status" value="1"/>
</dbReference>
<dbReference type="SMART" id="SM00164">
    <property type="entry name" value="TBC"/>
    <property type="match status" value="1"/>
</dbReference>
<dbReference type="SUPFAM" id="SSF47923">
    <property type="entry name" value="Ypt/Rab-GAP domain of gyp1p"/>
    <property type="match status" value="2"/>
</dbReference>
<keyword evidence="3" id="KW-0343">GTPase activation</keyword>
<dbReference type="InterPro" id="IPR035969">
    <property type="entry name" value="Rab-GAP_TBC_sf"/>
</dbReference>
<name>A0AB34KPA8_9PEZI</name>
<accession>A0AB34KPA8</accession>
<feature type="compositionally biased region" description="Low complexity" evidence="11">
    <location>
        <begin position="40"/>
        <end position="58"/>
    </location>
</feature>
<dbReference type="Gene3D" id="1.10.10.750">
    <property type="entry name" value="Ypt/Rab-GAP domain of gyp1p, domain 1"/>
    <property type="match status" value="1"/>
</dbReference>
<feature type="region of interest" description="Disordered" evidence="11">
    <location>
        <begin position="1"/>
        <end position="468"/>
    </location>
</feature>
<reference evidence="13 14" key="1">
    <citation type="journal article" date="2020" name="Microbiol. Resour. Announc.">
        <title>Draft Genome Sequence of a Cladosporium Species Isolated from the Mesophotic Ascidian Didemnum maculosum.</title>
        <authorList>
            <person name="Gioti A."/>
            <person name="Siaperas R."/>
            <person name="Nikolaivits E."/>
            <person name="Le Goff G."/>
            <person name="Ouazzani J."/>
            <person name="Kotoulas G."/>
            <person name="Topakas E."/>
        </authorList>
    </citation>
    <scope>NUCLEOTIDE SEQUENCE [LARGE SCALE GENOMIC DNA]</scope>
    <source>
        <strain evidence="13 14">TM138-S3</strain>
    </source>
</reference>
<feature type="compositionally biased region" description="Basic and acidic residues" evidence="11">
    <location>
        <begin position="175"/>
        <end position="185"/>
    </location>
</feature>
<feature type="coiled-coil region" evidence="10">
    <location>
        <begin position="944"/>
        <end position="985"/>
    </location>
</feature>
<comment type="caution">
    <text evidence="13">The sequence shown here is derived from an EMBL/GenBank/DDBJ whole genome shotgun (WGS) entry which is preliminary data.</text>
</comment>
<evidence type="ECO:0000313" key="14">
    <source>
        <dbReference type="Proteomes" id="UP000803884"/>
    </source>
</evidence>
<feature type="compositionally biased region" description="Basic and acidic residues" evidence="11">
    <location>
        <begin position="193"/>
        <end position="202"/>
    </location>
</feature>
<dbReference type="GO" id="GO:0005737">
    <property type="term" value="C:cytoplasm"/>
    <property type="evidence" value="ECO:0007669"/>
    <property type="project" value="UniProtKB-SubCell"/>
</dbReference>
<feature type="compositionally biased region" description="Polar residues" evidence="11">
    <location>
        <begin position="275"/>
        <end position="292"/>
    </location>
</feature>
<feature type="domain" description="Rab-GAP TBC" evidence="12">
    <location>
        <begin position="503"/>
        <end position="765"/>
    </location>
</feature>
<evidence type="ECO:0000256" key="3">
    <source>
        <dbReference type="ARBA" id="ARBA00022468"/>
    </source>
</evidence>
<feature type="compositionally biased region" description="Low complexity" evidence="11">
    <location>
        <begin position="222"/>
        <end position="248"/>
    </location>
</feature>
<feature type="compositionally biased region" description="Basic and acidic residues" evidence="11">
    <location>
        <begin position="391"/>
        <end position="409"/>
    </location>
</feature>
<keyword evidence="6" id="KW-0653">Protein transport</keyword>
<keyword evidence="2" id="KW-0813">Transport</keyword>
<evidence type="ECO:0000256" key="1">
    <source>
        <dbReference type="ARBA" id="ARBA00004496"/>
    </source>
</evidence>
<dbReference type="PROSITE" id="PS50086">
    <property type="entry name" value="TBC_RABGAP"/>
    <property type="match status" value="1"/>
</dbReference>
<feature type="region of interest" description="Disordered" evidence="11">
    <location>
        <begin position="534"/>
        <end position="595"/>
    </location>
</feature>
<dbReference type="EMBL" id="JAAQHG020000018">
    <property type="protein sequence ID" value="KAL1585562.1"/>
    <property type="molecule type" value="Genomic_DNA"/>
</dbReference>
<feature type="compositionally biased region" description="Low complexity" evidence="11">
    <location>
        <begin position="563"/>
        <end position="578"/>
    </location>
</feature>
<dbReference type="InterPro" id="IPR000195">
    <property type="entry name" value="Rab-GAP-TBC_dom"/>
</dbReference>
<dbReference type="PANTHER" id="PTHR47219:SF9">
    <property type="entry name" value="GTPASE ACTIVATING PROTEIN AND CENTROSOME-ASSOCIATED, ISOFORM B"/>
    <property type="match status" value="1"/>
</dbReference>
<dbReference type="GO" id="GO:0015031">
    <property type="term" value="P:protein transport"/>
    <property type="evidence" value="ECO:0007669"/>
    <property type="project" value="UniProtKB-KW"/>
</dbReference>
<evidence type="ECO:0000256" key="4">
    <source>
        <dbReference type="ARBA" id="ARBA00022490"/>
    </source>
</evidence>
<evidence type="ECO:0000259" key="12">
    <source>
        <dbReference type="PROSITE" id="PS50086"/>
    </source>
</evidence>
<keyword evidence="14" id="KW-1185">Reference proteome</keyword>
<evidence type="ECO:0000256" key="6">
    <source>
        <dbReference type="ARBA" id="ARBA00022927"/>
    </source>
</evidence>
<evidence type="ECO:0000256" key="2">
    <source>
        <dbReference type="ARBA" id="ARBA00022448"/>
    </source>
</evidence>
<dbReference type="Gene3D" id="1.10.472.80">
    <property type="entry name" value="Ypt/Rab-GAP domain of gyp1p, domain 3"/>
    <property type="match status" value="1"/>
</dbReference>